<dbReference type="Proteomes" id="UP001160148">
    <property type="component" value="Unassembled WGS sequence"/>
</dbReference>
<evidence type="ECO:0000313" key="6">
    <source>
        <dbReference type="Proteomes" id="UP001160148"/>
    </source>
</evidence>
<reference evidence="5 6" key="1">
    <citation type="submission" date="2023-01" db="EMBL/GenBank/DDBJ databases">
        <authorList>
            <person name="Whitehead M."/>
        </authorList>
    </citation>
    <scope>NUCLEOTIDE SEQUENCE [LARGE SCALE GENOMIC DNA]</scope>
</reference>
<dbReference type="Gene3D" id="3.30.40.10">
    <property type="entry name" value="Zinc/RING finger domain, C3HC4 (zinc finger)"/>
    <property type="match status" value="1"/>
</dbReference>
<dbReference type="InterPro" id="IPR013083">
    <property type="entry name" value="Znf_RING/FYVE/PHD"/>
</dbReference>
<organism evidence="5 6">
    <name type="scientific">Macrosiphum euphorbiae</name>
    <name type="common">potato aphid</name>
    <dbReference type="NCBI Taxonomy" id="13131"/>
    <lineage>
        <taxon>Eukaryota</taxon>
        <taxon>Metazoa</taxon>
        <taxon>Ecdysozoa</taxon>
        <taxon>Arthropoda</taxon>
        <taxon>Hexapoda</taxon>
        <taxon>Insecta</taxon>
        <taxon>Pterygota</taxon>
        <taxon>Neoptera</taxon>
        <taxon>Paraneoptera</taxon>
        <taxon>Hemiptera</taxon>
        <taxon>Sternorrhyncha</taxon>
        <taxon>Aphidomorpha</taxon>
        <taxon>Aphidoidea</taxon>
        <taxon>Aphididae</taxon>
        <taxon>Macrosiphini</taxon>
        <taxon>Macrosiphum</taxon>
    </lineage>
</organism>
<dbReference type="EMBL" id="CARXXK010000594">
    <property type="protein sequence ID" value="CAI6370862.1"/>
    <property type="molecule type" value="Genomic_DNA"/>
</dbReference>
<dbReference type="PANTHER" id="PTHR47160:SF10">
    <property type="entry name" value="MULE TRANSPOSASE DOMAIN-CONTAINING PROTEIN"/>
    <property type="match status" value="1"/>
</dbReference>
<evidence type="ECO:0000256" key="2">
    <source>
        <dbReference type="ARBA" id="ARBA00022833"/>
    </source>
</evidence>
<dbReference type="GO" id="GO:0008270">
    <property type="term" value="F:zinc ion binding"/>
    <property type="evidence" value="ECO:0007669"/>
    <property type="project" value="UniProtKB-KW"/>
</dbReference>
<evidence type="ECO:0000259" key="4">
    <source>
        <dbReference type="PROSITE" id="PS50089"/>
    </source>
</evidence>
<comment type="caution">
    <text evidence="5">The sequence shown here is derived from an EMBL/GenBank/DDBJ whole genome shotgun (WGS) entry which is preliminary data.</text>
</comment>
<dbReference type="InterPro" id="IPR001841">
    <property type="entry name" value="Znf_RING"/>
</dbReference>
<dbReference type="PROSITE" id="PS50089">
    <property type="entry name" value="ZF_RING_2"/>
    <property type="match status" value="1"/>
</dbReference>
<dbReference type="Pfam" id="PF10551">
    <property type="entry name" value="MULE"/>
    <property type="match status" value="1"/>
</dbReference>
<protein>
    <recommendedName>
        <fullName evidence="4">RING-type domain-containing protein</fullName>
    </recommendedName>
</protein>
<keyword evidence="2" id="KW-0862">Zinc</keyword>
<keyword evidence="1 3" id="KW-0863">Zinc-finger</keyword>
<evidence type="ECO:0000256" key="1">
    <source>
        <dbReference type="ARBA" id="ARBA00022771"/>
    </source>
</evidence>
<sequence>MQKLPNNIQHEGFNYKINGGEKKGIRYMVCCQKYCKGSAKRLVDGTIVNNATHSHYPNNLENELMDLKKKFRLILIQRAVNETTSLRDIYDEESIRHMRAAVQYCWPVAEMSMRHARRKNVPVLPPTMQALAEMLESNVDRYICCGHSFYQDHTIDDDGKTSIIFGCLDLIQEVVRQGGSELHADATFKIVPSAPKCRQLFVMHFIIQNHSIPVIYVLMESKTELAYTLVLRKCKAMFPAIQPQFIMTDYEIALKNAFSIIYPESVQHACWFHYVQCLVKNLKSNGFSNYVKNNQEAQICIKMTSALALLPPNLIDEGYQSIRRYARDNNVNLVSFFTYFSNYWLRTRKPEVFSVYGVPRRTNNNVESFHSGLKEKFQSLHPNLWTFLDHLKRLSLKNHVIVKQLARGERVSRLVKIKYLLNSVRIQTATTQLELGVINVKEFLLQSSHCAERYLREEINWHINIEQDQNEPQNIIQDVENENNSDSDGEVSVILREGRQLFDVSGSDESILPDEDNEEDYFPLEDRDPDIVAMLELDARHRQLEIEAIPYVQVPAVLPSLENQDQMCIVCMEAEKTHALIPCGHRILCQDCVVNLDPVRCPFCNEYFTGSIRIW</sequence>
<evidence type="ECO:0000256" key="3">
    <source>
        <dbReference type="PROSITE-ProRule" id="PRU00175"/>
    </source>
</evidence>
<gene>
    <name evidence="5" type="ORF">MEUPH1_LOCUS24939</name>
</gene>
<dbReference type="SUPFAM" id="SSF57850">
    <property type="entry name" value="RING/U-box"/>
    <property type="match status" value="1"/>
</dbReference>
<dbReference type="Pfam" id="PF13920">
    <property type="entry name" value="zf-C3HC4_3"/>
    <property type="match status" value="1"/>
</dbReference>
<dbReference type="AlphaFoldDB" id="A0AAV0XSQ2"/>
<dbReference type="InterPro" id="IPR018289">
    <property type="entry name" value="MULE_transposase_dom"/>
</dbReference>
<proteinExistence type="predicted"/>
<keyword evidence="6" id="KW-1185">Reference proteome</keyword>
<feature type="domain" description="RING-type" evidence="4">
    <location>
        <begin position="568"/>
        <end position="605"/>
    </location>
</feature>
<name>A0AAV0XSQ2_9HEMI</name>
<keyword evidence="1 3" id="KW-0479">Metal-binding</keyword>
<accession>A0AAV0XSQ2</accession>
<evidence type="ECO:0000313" key="5">
    <source>
        <dbReference type="EMBL" id="CAI6370862.1"/>
    </source>
</evidence>
<dbReference type="PANTHER" id="PTHR47160">
    <property type="entry name" value="PUTATIVE-RELATED"/>
    <property type="match status" value="1"/>
</dbReference>